<evidence type="ECO:0000313" key="4">
    <source>
        <dbReference type="Proteomes" id="UP000002282"/>
    </source>
</evidence>
<dbReference type="Proteomes" id="UP000002282">
    <property type="component" value="Chromosome X"/>
</dbReference>
<dbReference type="PANTHER" id="PTHR12299:SF17">
    <property type="entry name" value="AT19571P-RELATED"/>
    <property type="match status" value="1"/>
</dbReference>
<dbReference type="HOGENOM" id="CLU_076443_0_0_1"/>
<protein>
    <recommendedName>
        <fullName evidence="2">Hyaluronan/mRNA-binding protein domain-containing protein</fullName>
    </recommendedName>
</protein>
<evidence type="ECO:0000256" key="1">
    <source>
        <dbReference type="SAM" id="MobiDB-lite"/>
    </source>
</evidence>
<dbReference type="GO" id="GO:0005634">
    <property type="term" value="C:nucleus"/>
    <property type="evidence" value="ECO:0007669"/>
    <property type="project" value="TreeGrafter"/>
</dbReference>
<reference evidence="3 4" key="2">
    <citation type="journal article" date="2007" name="PLoS Biol.">
        <title>Principles of genome evolution in the Drosophila melanogaster species group.</title>
        <authorList>
            <person name="Ranz J.M."/>
            <person name="Maurin D."/>
            <person name="Chan Y.S."/>
            <person name="von Grotthuss M."/>
            <person name="Hillier L.W."/>
            <person name="Roote J."/>
            <person name="Ashburner M."/>
            <person name="Bergman C.M."/>
        </authorList>
    </citation>
    <scope>NUCLEOTIDE SEQUENCE [LARGE SCALE GENOMIC DNA]</scope>
    <source>
        <strain evidence="4">Tai18E2 / Tucson 14021-0261.01</strain>
    </source>
</reference>
<dbReference type="OMA" id="HNWGSPE"/>
<sequence length="316" mass="34278">MNTYHDNRCTFDEGMNASVSHTKDRKMKKSAKKPPMVAVLKKMPPKPQKAARLFQPKVESKSSSTIALAAPKKDRVKDIKVAKRSEFEPIQKNTLRKTGRNRPGDRLLDRRSGSNRTGVKAVDKRNGAGAHNWGSLQQEIDLRQKTNSHAFAFEMKLAKVSSCADNNDPVEEPKQYTLDEWRAMQAQKKRLLQKFIMADSGGKDVAKGDSGETGEADGPGETSTKAAEETGGTERSGDTETAGGSEGTGETETAEATGEPDGSGGCGESGGSGESEELEDEGEGNGISADRQLYVVDILLNFHTDQGIIPYRLKFI</sequence>
<evidence type="ECO:0000259" key="2">
    <source>
        <dbReference type="SMART" id="SM01233"/>
    </source>
</evidence>
<feature type="compositionally biased region" description="Acidic residues" evidence="1">
    <location>
        <begin position="274"/>
        <end position="283"/>
    </location>
</feature>
<name>B4PWC1_DROYA</name>
<dbReference type="PANTHER" id="PTHR12299">
    <property type="entry name" value="HYALURONIC ACID-BINDING PROTEIN 4"/>
    <property type="match status" value="1"/>
</dbReference>
<dbReference type="EMBL" id="CM000162">
    <property type="protein sequence ID" value="EDX01752.1"/>
    <property type="molecule type" value="Genomic_DNA"/>
</dbReference>
<dbReference type="SMART" id="SM01233">
    <property type="entry name" value="HABP4_PAI-RBP1"/>
    <property type="match status" value="1"/>
</dbReference>
<organism evidence="3 4">
    <name type="scientific">Drosophila yakuba</name>
    <name type="common">Fruit fly</name>
    <dbReference type="NCBI Taxonomy" id="7245"/>
    <lineage>
        <taxon>Eukaryota</taxon>
        <taxon>Metazoa</taxon>
        <taxon>Ecdysozoa</taxon>
        <taxon>Arthropoda</taxon>
        <taxon>Hexapoda</taxon>
        <taxon>Insecta</taxon>
        <taxon>Pterygota</taxon>
        <taxon>Neoptera</taxon>
        <taxon>Endopterygota</taxon>
        <taxon>Diptera</taxon>
        <taxon>Brachycera</taxon>
        <taxon>Muscomorpha</taxon>
        <taxon>Ephydroidea</taxon>
        <taxon>Drosophilidae</taxon>
        <taxon>Drosophila</taxon>
        <taxon>Sophophora</taxon>
    </lineage>
</organism>
<dbReference type="AlphaFoldDB" id="B4PWC1"/>
<reference evidence="3 4" key="1">
    <citation type="journal article" date="2007" name="Nature">
        <title>Evolution of genes and genomes on the Drosophila phylogeny.</title>
        <authorList>
            <consortium name="Drosophila 12 Genomes Consortium"/>
            <person name="Clark A.G."/>
            <person name="Eisen M.B."/>
            <person name="Smith D.R."/>
            <person name="Bergman C.M."/>
            <person name="Oliver B."/>
            <person name="Markow T.A."/>
            <person name="Kaufman T.C."/>
            <person name="Kellis M."/>
            <person name="Gelbart W."/>
            <person name="Iyer V.N."/>
            <person name="Pollard D.A."/>
            <person name="Sackton T.B."/>
            <person name="Larracuente A.M."/>
            <person name="Singh N.D."/>
            <person name="Abad J.P."/>
            <person name="Abt D.N."/>
            <person name="Adryan B."/>
            <person name="Aguade M."/>
            <person name="Akashi H."/>
            <person name="Anderson W.W."/>
            <person name="Aquadro C.F."/>
            <person name="Ardell D.H."/>
            <person name="Arguello R."/>
            <person name="Artieri C.G."/>
            <person name="Barbash D.A."/>
            <person name="Barker D."/>
            <person name="Barsanti P."/>
            <person name="Batterham P."/>
            <person name="Batzoglou S."/>
            <person name="Begun D."/>
            <person name="Bhutkar A."/>
            <person name="Blanco E."/>
            <person name="Bosak S.A."/>
            <person name="Bradley R.K."/>
            <person name="Brand A.D."/>
            <person name="Brent M.R."/>
            <person name="Brooks A.N."/>
            <person name="Brown R.H."/>
            <person name="Butlin R.K."/>
            <person name="Caggese C."/>
            <person name="Calvi B.R."/>
            <person name="Bernardo de Carvalho A."/>
            <person name="Caspi A."/>
            <person name="Castrezana S."/>
            <person name="Celniker S.E."/>
            <person name="Chang J.L."/>
            <person name="Chapple C."/>
            <person name="Chatterji S."/>
            <person name="Chinwalla A."/>
            <person name="Civetta A."/>
            <person name="Clifton S.W."/>
            <person name="Comeron J.M."/>
            <person name="Costello J.C."/>
            <person name="Coyne J.A."/>
            <person name="Daub J."/>
            <person name="David R.G."/>
            <person name="Delcher A.L."/>
            <person name="Delehaunty K."/>
            <person name="Do C.B."/>
            <person name="Ebling H."/>
            <person name="Edwards K."/>
            <person name="Eickbush T."/>
            <person name="Evans J.D."/>
            <person name="Filipski A."/>
            <person name="Findeiss S."/>
            <person name="Freyhult E."/>
            <person name="Fulton L."/>
            <person name="Fulton R."/>
            <person name="Garcia A.C."/>
            <person name="Gardiner A."/>
            <person name="Garfield D.A."/>
            <person name="Garvin B.E."/>
            <person name="Gibson G."/>
            <person name="Gilbert D."/>
            <person name="Gnerre S."/>
            <person name="Godfrey J."/>
            <person name="Good R."/>
            <person name="Gotea V."/>
            <person name="Gravely B."/>
            <person name="Greenberg A.J."/>
            <person name="Griffiths-Jones S."/>
            <person name="Gross S."/>
            <person name="Guigo R."/>
            <person name="Gustafson E.A."/>
            <person name="Haerty W."/>
            <person name="Hahn M.W."/>
            <person name="Halligan D.L."/>
            <person name="Halpern A.L."/>
            <person name="Halter G.M."/>
            <person name="Han M.V."/>
            <person name="Heger A."/>
            <person name="Hillier L."/>
            <person name="Hinrichs A.S."/>
            <person name="Holmes I."/>
            <person name="Hoskins R.A."/>
            <person name="Hubisz M.J."/>
            <person name="Hultmark D."/>
            <person name="Huntley M.A."/>
            <person name="Jaffe D.B."/>
            <person name="Jagadeeshan S."/>
            <person name="Jeck W.R."/>
            <person name="Johnson J."/>
            <person name="Jones C.D."/>
            <person name="Jordan W.C."/>
            <person name="Karpen G.H."/>
            <person name="Kataoka E."/>
            <person name="Keightley P.D."/>
            <person name="Kheradpour P."/>
            <person name="Kirkness E.F."/>
            <person name="Koerich L.B."/>
            <person name="Kristiansen K."/>
            <person name="Kudrna D."/>
            <person name="Kulathinal R.J."/>
            <person name="Kumar S."/>
            <person name="Kwok R."/>
            <person name="Lander E."/>
            <person name="Langley C.H."/>
            <person name="Lapoint R."/>
            <person name="Lazzaro B.P."/>
            <person name="Lee S.J."/>
            <person name="Levesque L."/>
            <person name="Li R."/>
            <person name="Lin C.F."/>
            <person name="Lin M.F."/>
            <person name="Lindblad-Toh K."/>
            <person name="Llopart A."/>
            <person name="Long M."/>
            <person name="Low L."/>
            <person name="Lozovsky E."/>
            <person name="Lu J."/>
            <person name="Luo M."/>
            <person name="Machado C.A."/>
            <person name="Makalowski W."/>
            <person name="Marzo M."/>
            <person name="Matsuda M."/>
            <person name="Matzkin L."/>
            <person name="McAllister B."/>
            <person name="McBride C.S."/>
            <person name="McKernan B."/>
            <person name="McKernan K."/>
            <person name="Mendez-Lago M."/>
            <person name="Minx P."/>
            <person name="Mollenhauer M.U."/>
            <person name="Montooth K."/>
            <person name="Mount S.M."/>
            <person name="Mu X."/>
            <person name="Myers E."/>
            <person name="Negre B."/>
            <person name="Newfeld S."/>
            <person name="Nielsen R."/>
            <person name="Noor M.A."/>
            <person name="O'Grady P."/>
            <person name="Pachter L."/>
            <person name="Papaceit M."/>
            <person name="Parisi M.J."/>
            <person name="Parisi M."/>
            <person name="Parts L."/>
            <person name="Pedersen J.S."/>
            <person name="Pesole G."/>
            <person name="Phillippy A.M."/>
            <person name="Ponting C.P."/>
            <person name="Pop M."/>
            <person name="Porcelli D."/>
            <person name="Powell J.R."/>
            <person name="Prohaska S."/>
            <person name="Pruitt K."/>
            <person name="Puig M."/>
            <person name="Quesneville H."/>
            <person name="Ram K.R."/>
            <person name="Rand D."/>
            <person name="Rasmussen M.D."/>
            <person name="Reed L.K."/>
            <person name="Reenan R."/>
            <person name="Reily A."/>
            <person name="Remington K.A."/>
            <person name="Rieger T.T."/>
            <person name="Ritchie M.G."/>
            <person name="Robin C."/>
            <person name="Rogers Y.H."/>
            <person name="Rohde C."/>
            <person name="Rozas J."/>
            <person name="Rubenfield M.J."/>
            <person name="Ruiz A."/>
            <person name="Russo S."/>
            <person name="Salzberg S.L."/>
            <person name="Sanchez-Gracia A."/>
            <person name="Saranga D.J."/>
            <person name="Sato H."/>
            <person name="Schaeffer S.W."/>
            <person name="Schatz M.C."/>
            <person name="Schlenke T."/>
            <person name="Schwartz R."/>
            <person name="Segarra C."/>
            <person name="Singh R.S."/>
            <person name="Sirot L."/>
            <person name="Sirota M."/>
            <person name="Sisneros N.B."/>
            <person name="Smith C.D."/>
            <person name="Smith T.F."/>
            <person name="Spieth J."/>
            <person name="Stage D.E."/>
            <person name="Stark A."/>
            <person name="Stephan W."/>
            <person name="Strausberg R.L."/>
            <person name="Strempel S."/>
            <person name="Sturgill D."/>
            <person name="Sutton G."/>
            <person name="Sutton G.G."/>
            <person name="Tao W."/>
            <person name="Teichmann S."/>
            <person name="Tobari Y.N."/>
            <person name="Tomimura Y."/>
            <person name="Tsolas J.M."/>
            <person name="Valente V.L."/>
            <person name="Venter E."/>
            <person name="Venter J.C."/>
            <person name="Vicario S."/>
            <person name="Vieira F.G."/>
            <person name="Vilella A.J."/>
            <person name="Villasante A."/>
            <person name="Walenz B."/>
            <person name="Wang J."/>
            <person name="Wasserman M."/>
            <person name="Watts T."/>
            <person name="Wilson D."/>
            <person name="Wilson R.K."/>
            <person name="Wing R.A."/>
            <person name="Wolfner M.F."/>
            <person name="Wong A."/>
            <person name="Wong G.K."/>
            <person name="Wu C.I."/>
            <person name="Wu G."/>
            <person name="Yamamoto D."/>
            <person name="Yang H.P."/>
            <person name="Yang S.P."/>
            <person name="Yorke J.A."/>
            <person name="Yoshida K."/>
            <person name="Zdobnov E."/>
            <person name="Zhang P."/>
            <person name="Zhang Y."/>
            <person name="Zimin A.V."/>
            <person name="Baldwin J."/>
            <person name="Abdouelleil A."/>
            <person name="Abdulkadir J."/>
            <person name="Abebe A."/>
            <person name="Abera B."/>
            <person name="Abreu J."/>
            <person name="Acer S.C."/>
            <person name="Aftuck L."/>
            <person name="Alexander A."/>
            <person name="An P."/>
            <person name="Anderson E."/>
            <person name="Anderson S."/>
            <person name="Arachi H."/>
            <person name="Azer M."/>
            <person name="Bachantsang P."/>
            <person name="Barry A."/>
            <person name="Bayul T."/>
            <person name="Berlin A."/>
            <person name="Bessette D."/>
            <person name="Bloom T."/>
            <person name="Blye J."/>
            <person name="Boguslavskiy L."/>
            <person name="Bonnet C."/>
            <person name="Boukhgalter B."/>
            <person name="Bourzgui I."/>
            <person name="Brown A."/>
            <person name="Cahill P."/>
            <person name="Channer S."/>
            <person name="Cheshatsang Y."/>
            <person name="Chuda L."/>
            <person name="Citroen M."/>
            <person name="Collymore A."/>
            <person name="Cooke P."/>
            <person name="Costello M."/>
            <person name="D'Aco K."/>
            <person name="Daza R."/>
            <person name="De Haan G."/>
            <person name="DeGray S."/>
            <person name="DeMaso C."/>
            <person name="Dhargay N."/>
            <person name="Dooley K."/>
            <person name="Dooley E."/>
            <person name="Doricent M."/>
            <person name="Dorje P."/>
            <person name="Dorjee K."/>
            <person name="Dupes A."/>
            <person name="Elong R."/>
            <person name="Falk J."/>
            <person name="Farina A."/>
            <person name="Faro S."/>
            <person name="Ferguson D."/>
            <person name="Fisher S."/>
            <person name="Foley C.D."/>
            <person name="Franke A."/>
            <person name="Friedrich D."/>
            <person name="Gadbois L."/>
            <person name="Gearin G."/>
            <person name="Gearin C.R."/>
            <person name="Giannoukos G."/>
            <person name="Goode T."/>
            <person name="Graham J."/>
            <person name="Grandbois E."/>
            <person name="Grewal S."/>
            <person name="Gyaltsen K."/>
            <person name="Hafez N."/>
            <person name="Hagos B."/>
            <person name="Hall J."/>
            <person name="Henson C."/>
            <person name="Hollinger A."/>
            <person name="Honan T."/>
            <person name="Huard M.D."/>
            <person name="Hughes L."/>
            <person name="Hurhula B."/>
            <person name="Husby M.E."/>
            <person name="Kamat A."/>
            <person name="Kanga B."/>
            <person name="Kashin S."/>
            <person name="Khazanovich D."/>
            <person name="Kisner P."/>
            <person name="Lance K."/>
            <person name="Lara M."/>
            <person name="Lee W."/>
            <person name="Lennon N."/>
            <person name="Letendre F."/>
            <person name="LeVine R."/>
            <person name="Lipovsky A."/>
            <person name="Liu X."/>
            <person name="Liu J."/>
            <person name="Liu S."/>
            <person name="Lokyitsang T."/>
            <person name="Lokyitsang Y."/>
            <person name="Lubonja R."/>
            <person name="Lui A."/>
            <person name="MacDonald P."/>
            <person name="Magnisalis V."/>
            <person name="Maru K."/>
            <person name="Matthews C."/>
            <person name="McCusker W."/>
            <person name="McDonough S."/>
            <person name="Mehta T."/>
            <person name="Meldrim J."/>
            <person name="Meneus L."/>
            <person name="Mihai O."/>
            <person name="Mihalev A."/>
            <person name="Mihova T."/>
            <person name="Mittelman R."/>
            <person name="Mlenga V."/>
            <person name="Montmayeur A."/>
            <person name="Mulrain L."/>
            <person name="Navidi A."/>
            <person name="Naylor J."/>
            <person name="Negash T."/>
            <person name="Nguyen T."/>
            <person name="Nguyen N."/>
            <person name="Nicol R."/>
            <person name="Norbu C."/>
            <person name="Norbu N."/>
            <person name="Novod N."/>
            <person name="O'Neill B."/>
            <person name="Osman S."/>
            <person name="Markiewicz E."/>
            <person name="Oyono O.L."/>
            <person name="Patti C."/>
            <person name="Phunkhang P."/>
            <person name="Pierre F."/>
            <person name="Priest M."/>
            <person name="Raghuraman S."/>
            <person name="Rege F."/>
            <person name="Reyes R."/>
            <person name="Rise C."/>
            <person name="Rogov P."/>
            <person name="Ross K."/>
            <person name="Ryan E."/>
            <person name="Settipalli S."/>
            <person name="Shea T."/>
            <person name="Sherpa N."/>
            <person name="Shi L."/>
            <person name="Shih D."/>
            <person name="Sparrow T."/>
            <person name="Spaulding J."/>
            <person name="Stalker J."/>
            <person name="Stange-Thomann N."/>
            <person name="Stavropoulos S."/>
            <person name="Stone C."/>
            <person name="Strader C."/>
            <person name="Tesfaye S."/>
            <person name="Thomson T."/>
            <person name="Thoulutsang Y."/>
            <person name="Thoulutsang D."/>
            <person name="Topham K."/>
            <person name="Topping I."/>
            <person name="Tsamla T."/>
            <person name="Vassiliev H."/>
            <person name="Vo A."/>
            <person name="Wangchuk T."/>
            <person name="Wangdi T."/>
            <person name="Weiand M."/>
            <person name="Wilkinson J."/>
            <person name="Wilson A."/>
            <person name="Yadav S."/>
            <person name="Young G."/>
            <person name="Yu Q."/>
            <person name="Zembek L."/>
            <person name="Zhong D."/>
            <person name="Zimmer A."/>
            <person name="Zwirko Z."/>
            <person name="Jaffe D.B."/>
            <person name="Alvarez P."/>
            <person name="Brockman W."/>
            <person name="Butler J."/>
            <person name="Chin C."/>
            <person name="Gnerre S."/>
            <person name="Grabherr M."/>
            <person name="Kleber M."/>
            <person name="Mauceli E."/>
            <person name="MacCallum I."/>
        </authorList>
    </citation>
    <scope>NUCLEOTIDE SEQUENCE [LARGE SCALE GENOMIC DNA]</scope>
    <source>
        <strain evidence="4">Tai18E2 / Tucson 14021-0261.01</strain>
    </source>
</reference>
<dbReference type="InterPro" id="IPR039764">
    <property type="entry name" value="HABP4/SERBP1-like"/>
</dbReference>
<accession>B4PWC1</accession>
<evidence type="ECO:0000313" key="3">
    <source>
        <dbReference type="EMBL" id="EDX01752.1"/>
    </source>
</evidence>
<feature type="compositionally biased region" description="Basic and acidic residues" evidence="1">
    <location>
        <begin position="1"/>
        <end position="11"/>
    </location>
</feature>
<feature type="region of interest" description="Disordered" evidence="1">
    <location>
        <begin position="1"/>
        <end position="72"/>
    </location>
</feature>
<feature type="compositionally biased region" description="Basic residues" evidence="1">
    <location>
        <begin position="23"/>
        <end position="32"/>
    </location>
</feature>
<proteinExistence type="predicted"/>
<feature type="compositionally biased region" description="Gly residues" evidence="1">
    <location>
        <begin position="261"/>
        <end position="273"/>
    </location>
</feature>
<gene>
    <name evidence="3" type="primary">Dyak\GE16059</name>
    <name evidence="3" type="synonym">dyak_GLEANR_17517</name>
    <name evidence="3" type="synonym">GE16059</name>
    <name evidence="3" type="ORF">Dyak_GE16059</name>
</gene>
<feature type="region of interest" description="Disordered" evidence="1">
    <location>
        <begin position="201"/>
        <end position="286"/>
    </location>
</feature>
<feature type="compositionally biased region" description="Basic and acidic residues" evidence="1">
    <location>
        <begin position="102"/>
        <end position="112"/>
    </location>
</feature>
<dbReference type="GO" id="GO:0005737">
    <property type="term" value="C:cytoplasm"/>
    <property type="evidence" value="ECO:0007669"/>
    <property type="project" value="EnsemblMetazoa"/>
</dbReference>
<dbReference type="InterPro" id="IPR006861">
    <property type="entry name" value="HABP4_PAIRBP1-bd"/>
</dbReference>
<feature type="compositionally biased region" description="Low complexity" evidence="1">
    <location>
        <begin position="239"/>
        <end position="260"/>
    </location>
</feature>
<feature type="domain" description="Hyaluronan/mRNA-binding protein" evidence="2">
    <location>
        <begin position="104"/>
        <end position="203"/>
    </location>
</feature>
<dbReference type="OrthoDB" id="6022699at2759"/>
<feature type="compositionally biased region" description="Basic and acidic residues" evidence="1">
    <location>
        <begin position="201"/>
        <end position="210"/>
    </location>
</feature>
<dbReference type="GO" id="GO:0019888">
    <property type="term" value="F:protein phosphatase regulator activity"/>
    <property type="evidence" value="ECO:0007669"/>
    <property type="project" value="EnsemblMetazoa"/>
</dbReference>
<dbReference type="Pfam" id="PF04774">
    <property type="entry name" value="HABP4_PAI-RBP1"/>
    <property type="match status" value="1"/>
</dbReference>
<feature type="region of interest" description="Disordered" evidence="1">
    <location>
        <begin position="91"/>
        <end position="131"/>
    </location>
</feature>
<dbReference type="GO" id="GO:0003723">
    <property type="term" value="F:RNA binding"/>
    <property type="evidence" value="ECO:0007669"/>
    <property type="project" value="EnsemblMetazoa"/>
</dbReference>
<dbReference type="KEGG" id="dya:Dyak_GE16059"/>
<dbReference type="eggNOG" id="KOG2945">
    <property type="taxonomic scope" value="Eukaryota"/>
</dbReference>
<dbReference type="PhylomeDB" id="B4PWC1"/>
<keyword evidence="4" id="KW-1185">Reference proteome</keyword>